<dbReference type="EMBL" id="WBMT01000010">
    <property type="protein sequence ID" value="KAB2346919.1"/>
    <property type="molecule type" value="Genomic_DNA"/>
</dbReference>
<dbReference type="InterPro" id="IPR011990">
    <property type="entry name" value="TPR-like_helical_dom_sf"/>
</dbReference>
<evidence type="ECO:0000313" key="1">
    <source>
        <dbReference type="EMBL" id="KAB2346919.1"/>
    </source>
</evidence>
<organism evidence="1 2">
    <name type="scientific">Actinomadura rudentiformis</name>
    <dbReference type="NCBI Taxonomy" id="359158"/>
    <lineage>
        <taxon>Bacteria</taxon>
        <taxon>Bacillati</taxon>
        <taxon>Actinomycetota</taxon>
        <taxon>Actinomycetes</taxon>
        <taxon>Streptosporangiales</taxon>
        <taxon>Thermomonosporaceae</taxon>
        <taxon>Actinomadura</taxon>
    </lineage>
</organism>
<proteinExistence type="predicted"/>
<evidence type="ECO:0008006" key="3">
    <source>
        <dbReference type="Google" id="ProtNLM"/>
    </source>
</evidence>
<reference evidence="1 2" key="1">
    <citation type="submission" date="2019-09" db="EMBL/GenBank/DDBJ databases">
        <title>Actinomadura physcomitrii sp. nov., a novel actinomycete isolated from moss [Physcomitrium sphaericum (Ludw) Fuernr].</title>
        <authorList>
            <person name="Zhuang X."/>
            <person name="Liu C."/>
        </authorList>
    </citation>
    <scope>NUCLEOTIDE SEQUENCE [LARGE SCALE GENOMIC DNA]</scope>
    <source>
        <strain evidence="1 2">HMC1</strain>
    </source>
</reference>
<sequence length="462" mass="50079">MPVRRSVATGRVPNRQLRALLEEVGWTEDELARRVNGVAAESGLMLRLDRRSVTHWLAGRRPRPPMPALIAEAFSRGLRRTLTLVDIGLGPEGRRPQRDGATALGCASRPDAGAELTQLARFTGAHPQAVAGGAYRLALLTVPGWAEAVESRPVKVSVPEVSRLGPGQVATIESMVQVFSDSDTTFGGGRARAALMAYLTSDVAPWLRESMDRRLRRRLLSAATELTYLVGFMCFDDECHGLAQRYYRTALELATRNRDPAAYAVTLRAMSVQARVLGHRRHAEHLAEVAVITSRGAARPVHKAFFWGQLAVATAAADNRRGAVSALSAAERHLDQATSVTVPDDGAPMGGYHPAALFHQEAAVRALLGDGKGAITALSASIRHRPLCERRSRAILHARLAELHLDQGHLESAIAAWQAFVEDYPQLTSGRACTALDIMRSRLRPHGTHPAIRQLLARAAAA</sequence>
<dbReference type="Gene3D" id="1.25.40.10">
    <property type="entry name" value="Tetratricopeptide repeat domain"/>
    <property type="match status" value="1"/>
</dbReference>
<comment type="caution">
    <text evidence="1">The sequence shown here is derived from an EMBL/GenBank/DDBJ whole genome shotgun (WGS) entry which is preliminary data.</text>
</comment>
<dbReference type="OrthoDB" id="3213425at2"/>
<dbReference type="Proteomes" id="UP000468735">
    <property type="component" value="Unassembled WGS sequence"/>
</dbReference>
<gene>
    <name evidence="1" type="ORF">F8566_22250</name>
</gene>
<dbReference type="SUPFAM" id="SSF48452">
    <property type="entry name" value="TPR-like"/>
    <property type="match status" value="1"/>
</dbReference>
<name>A0A6H9YZN7_9ACTN</name>
<evidence type="ECO:0000313" key="2">
    <source>
        <dbReference type="Proteomes" id="UP000468735"/>
    </source>
</evidence>
<accession>A0A6H9YZN7</accession>
<protein>
    <recommendedName>
        <fullName evidence="3">Transcriptional regulator</fullName>
    </recommendedName>
</protein>
<dbReference type="AlphaFoldDB" id="A0A6H9YZN7"/>
<keyword evidence="2" id="KW-1185">Reference proteome</keyword>